<evidence type="ECO:0000259" key="1">
    <source>
        <dbReference type="Pfam" id="PF01370"/>
    </source>
</evidence>
<dbReference type="RefSeq" id="WP_061900149.1">
    <property type="nucleotide sequence ID" value="NZ_LOBP01000150.1"/>
</dbReference>
<dbReference type="Pfam" id="PF01370">
    <property type="entry name" value="Epimerase"/>
    <property type="match status" value="1"/>
</dbReference>
<reference evidence="2 3" key="1">
    <citation type="submission" date="2015-12" db="EMBL/GenBank/DDBJ databases">
        <authorList>
            <person name="Tarr C.L."/>
            <person name="Gladney L.M."/>
        </authorList>
    </citation>
    <scope>NUCLEOTIDE SEQUENCE [LARGE SCALE GENOMIC DNA]</scope>
    <source>
        <strain evidence="2 3">1048-83</strain>
    </source>
</reference>
<keyword evidence="3" id="KW-1185">Reference proteome</keyword>
<dbReference type="EMBL" id="LOBP01000150">
    <property type="protein sequence ID" value="KYN85328.1"/>
    <property type="molecule type" value="Genomic_DNA"/>
</dbReference>
<gene>
    <name evidence="2" type="ORF">ATY35_16790</name>
</gene>
<dbReference type="Gene3D" id="3.40.50.720">
    <property type="entry name" value="NAD(P)-binding Rossmann-like Domain"/>
    <property type="match status" value="1"/>
</dbReference>
<protein>
    <submittedName>
        <fullName evidence="2">UDP-glucose 4-epimerase</fullName>
    </submittedName>
</protein>
<name>A0ABR5W0N8_9VIBR</name>
<feature type="domain" description="NAD-dependent epimerase/dehydratase" evidence="1">
    <location>
        <begin position="3"/>
        <end position="215"/>
    </location>
</feature>
<dbReference type="SUPFAM" id="SSF51735">
    <property type="entry name" value="NAD(P)-binding Rossmann-fold domains"/>
    <property type="match status" value="1"/>
</dbReference>
<accession>A0ABR5W0N8</accession>
<dbReference type="PANTHER" id="PTHR43245:SF58">
    <property type="entry name" value="BLL5923 PROTEIN"/>
    <property type="match status" value="1"/>
</dbReference>
<dbReference type="Proteomes" id="UP000075609">
    <property type="component" value="Unassembled WGS sequence"/>
</dbReference>
<evidence type="ECO:0000313" key="2">
    <source>
        <dbReference type="EMBL" id="KYN85328.1"/>
    </source>
</evidence>
<dbReference type="InterPro" id="IPR036291">
    <property type="entry name" value="NAD(P)-bd_dom_sf"/>
</dbReference>
<dbReference type="InterPro" id="IPR050177">
    <property type="entry name" value="Lipid_A_modif_metabolic_enz"/>
</dbReference>
<organism evidence="2 3">
    <name type="scientific">Vibrio cidicii</name>
    <dbReference type="NCBI Taxonomy" id="1763883"/>
    <lineage>
        <taxon>Bacteria</taxon>
        <taxon>Pseudomonadati</taxon>
        <taxon>Pseudomonadota</taxon>
        <taxon>Gammaproteobacteria</taxon>
        <taxon>Vibrionales</taxon>
        <taxon>Vibrionaceae</taxon>
        <taxon>Vibrio</taxon>
    </lineage>
</organism>
<sequence length="303" mass="32813">MAILVTGATGFVGRELTKLKKDFRCVVRLGEAHSYHNTFSVPSIDASTEWEGCFNDVHSLIHLAGLAHSKTFSTYDYNLVNTAGTLRLAQKAAEAGVRRFVFVSSIGVNGTSTIGAPFTPHSKENPHNHYAQSKYDAELGLKKIAENTGLEVVIVRPVLVYGAHAPGNFGLLTKLVSKLPILPFGSVNNRRDFIAVQNLVDLLVTCATHPDAAGHTFLASDGETVSTKQFTNAIAKGLGKKVFQLPIPVGLMRLVGKVAGKSAMMEQLFGNLEVDSSNTREILNWTPPFTMEQSMASLKKTDK</sequence>
<proteinExistence type="predicted"/>
<dbReference type="PANTHER" id="PTHR43245">
    <property type="entry name" value="BIFUNCTIONAL POLYMYXIN RESISTANCE PROTEIN ARNA"/>
    <property type="match status" value="1"/>
</dbReference>
<dbReference type="InterPro" id="IPR001509">
    <property type="entry name" value="Epimerase_deHydtase"/>
</dbReference>
<evidence type="ECO:0000313" key="3">
    <source>
        <dbReference type="Proteomes" id="UP000075609"/>
    </source>
</evidence>
<comment type="caution">
    <text evidence="2">The sequence shown here is derived from an EMBL/GenBank/DDBJ whole genome shotgun (WGS) entry which is preliminary data.</text>
</comment>